<keyword evidence="8 10" id="KW-1133">Transmembrane helix</keyword>
<feature type="transmembrane region" description="Helical" evidence="10">
    <location>
        <begin position="382"/>
        <end position="408"/>
    </location>
</feature>
<feature type="transmembrane region" description="Helical" evidence="10">
    <location>
        <begin position="254"/>
        <end position="278"/>
    </location>
</feature>
<dbReference type="PANTHER" id="PTHR13205:SF15">
    <property type="entry name" value="DOLICHOL KINASE"/>
    <property type="match status" value="1"/>
</dbReference>
<dbReference type="InterPro" id="IPR032974">
    <property type="entry name" value="Polypren_kinase"/>
</dbReference>
<evidence type="ECO:0000313" key="13">
    <source>
        <dbReference type="Proteomes" id="UP000027195"/>
    </source>
</evidence>
<dbReference type="EMBL" id="KL198018">
    <property type="protein sequence ID" value="KDQ19948.1"/>
    <property type="molecule type" value="Genomic_DNA"/>
</dbReference>
<feature type="chain" id="PRO_5001645058" description="dolichol kinase" evidence="11">
    <location>
        <begin position="19"/>
        <end position="550"/>
    </location>
</feature>
<evidence type="ECO:0000256" key="7">
    <source>
        <dbReference type="ARBA" id="ARBA00022824"/>
    </source>
</evidence>
<evidence type="ECO:0000256" key="11">
    <source>
        <dbReference type="SAM" id="SignalP"/>
    </source>
</evidence>
<evidence type="ECO:0000256" key="3">
    <source>
        <dbReference type="ARBA" id="ARBA00012132"/>
    </source>
</evidence>
<feature type="transmembrane region" description="Helical" evidence="10">
    <location>
        <begin position="484"/>
        <end position="503"/>
    </location>
</feature>
<evidence type="ECO:0000256" key="1">
    <source>
        <dbReference type="ARBA" id="ARBA00004477"/>
    </source>
</evidence>
<dbReference type="PANTHER" id="PTHR13205">
    <property type="entry name" value="TRANSMEMBRANE PROTEIN 15-RELATED"/>
    <property type="match status" value="1"/>
</dbReference>
<gene>
    <name evidence="12" type="ORF">BOTBODRAFT_101902</name>
</gene>
<protein>
    <recommendedName>
        <fullName evidence="3">dolichol kinase</fullName>
        <ecNumber evidence="3">2.7.1.108</ecNumber>
    </recommendedName>
</protein>
<dbReference type="STRING" id="930990.A0A067MW32"/>
<name>A0A067MW32_BOTB1</name>
<keyword evidence="9 10" id="KW-0472">Membrane</keyword>
<keyword evidence="6" id="KW-0418">Kinase</keyword>
<feature type="transmembrane region" description="Helical" evidence="10">
    <location>
        <begin position="531"/>
        <end position="548"/>
    </location>
</feature>
<feature type="transmembrane region" description="Helical" evidence="10">
    <location>
        <begin position="104"/>
        <end position="123"/>
    </location>
</feature>
<dbReference type="AlphaFoldDB" id="A0A067MW32"/>
<comment type="subcellular location">
    <subcellularLocation>
        <location evidence="1">Endoplasmic reticulum membrane</location>
        <topology evidence="1">Multi-pass membrane protein</topology>
    </subcellularLocation>
</comment>
<evidence type="ECO:0000256" key="5">
    <source>
        <dbReference type="ARBA" id="ARBA00022692"/>
    </source>
</evidence>
<keyword evidence="5 10" id="KW-0812">Transmembrane</keyword>
<feature type="signal peptide" evidence="11">
    <location>
        <begin position="1"/>
        <end position="18"/>
    </location>
</feature>
<keyword evidence="13" id="KW-1185">Reference proteome</keyword>
<reference evidence="13" key="1">
    <citation type="journal article" date="2014" name="Proc. Natl. Acad. Sci. U.S.A.">
        <title>Extensive sampling of basidiomycete genomes demonstrates inadequacy of the white-rot/brown-rot paradigm for wood decay fungi.</title>
        <authorList>
            <person name="Riley R."/>
            <person name="Salamov A.A."/>
            <person name="Brown D.W."/>
            <person name="Nagy L.G."/>
            <person name="Floudas D."/>
            <person name="Held B.W."/>
            <person name="Levasseur A."/>
            <person name="Lombard V."/>
            <person name="Morin E."/>
            <person name="Otillar R."/>
            <person name="Lindquist E.A."/>
            <person name="Sun H."/>
            <person name="LaButti K.M."/>
            <person name="Schmutz J."/>
            <person name="Jabbour D."/>
            <person name="Luo H."/>
            <person name="Baker S.E."/>
            <person name="Pisabarro A.G."/>
            <person name="Walton J.D."/>
            <person name="Blanchette R.A."/>
            <person name="Henrissat B."/>
            <person name="Martin F."/>
            <person name="Cullen D."/>
            <person name="Hibbett D.S."/>
            <person name="Grigoriev I.V."/>
        </authorList>
    </citation>
    <scope>NUCLEOTIDE SEQUENCE [LARGE SCALE GENOMIC DNA]</scope>
    <source>
        <strain evidence="13">FD-172 SS1</strain>
    </source>
</reference>
<evidence type="ECO:0000256" key="2">
    <source>
        <dbReference type="ARBA" id="ARBA00010794"/>
    </source>
</evidence>
<dbReference type="GO" id="GO:0005789">
    <property type="term" value="C:endoplasmic reticulum membrane"/>
    <property type="evidence" value="ECO:0007669"/>
    <property type="project" value="UniProtKB-SubCell"/>
</dbReference>
<feature type="transmembrane region" description="Helical" evidence="10">
    <location>
        <begin position="166"/>
        <end position="185"/>
    </location>
</feature>
<keyword evidence="11" id="KW-0732">Signal</keyword>
<evidence type="ECO:0000256" key="6">
    <source>
        <dbReference type="ARBA" id="ARBA00022777"/>
    </source>
</evidence>
<evidence type="ECO:0000256" key="10">
    <source>
        <dbReference type="SAM" id="Phobius"/>
    </source>
</evidence>
<feature type="transmembrane region" description="Helical" evidence="10">
    <location>
        <begin position="66"/>
        <end position="83"/>
    </location>
</feature>
<keyword evidence="7" id="KW-0256">Endoplasmic reticulum</keyword>
<sequence length="550" mass="60844">MDDGVLTALLLGPLVAGAALFASLQQSEHSSSLPSEEHPLAWLIDSPLVLNPSVQPLDALVRSRRYLIQLTTLCSAALLVHLCTSRWTWRDGYTSKSEGTRTWYFIWFSTLVAGALFTLKRILRAFEIFVWTDLSTFDIVVILLFYQLSLYVMVRLGRRAFTLGELGAVGHGATAMFMETVYLTSAKIWPVTTLYVKTFRLPTPLLTFQLALIPGAFLTGFLLSPLLVLSRNIAQKPYRRLRLPHEKLFHQRALAAGFYVLAAAIVAVIVGSWTQWCLGGQNPWKWVVLYIFEGRRNWSRVALLGYWGLLGTISVGAWERQLAKARKYRQEGTASGAVDAGEKDASLLSVNGRRKFFHALAVMMFAPGIAFDPAFAHLSFSVAFSLFIFVEYVRYFALYPFGASVHLFMNEFLDEKDGGTVILSHFYLLTGCAGSVWLEGPSRILALTGVLVLGVGDSLASVVGKRHGRHRWSASTPKTIEGSVAFATCVLASAWLLSVFGLVESFSIPRYALAVGFGSVLEALSLQNDNLVLPFFTWSMLVLLRAVTGT</sequence>
<dbReference type="EC" id="2.7.1.108" evidence="3"/>
<evidence type="ECO:0000256" key="4">
    <source>
        <dbReference type="ARBA" id="ARBA00022679"/>
    </source>
</evidence>
<dbReference type="InParanoid" id="A0A067MW32"/>
<keyword evidence="4" id="KW-0808">Transferase</keyword>
<feature type="transmembrane region" description="Helical" evidence="10">
    <location>
        <begin position="356"/>
        <end position="376"/>
    </location>
</feature>
<dbReference type="GO" id="GO:0004168">
    <property type="term" value="F:dolichol kinase activity"/>
    <property type="evidence" value="ECO:0007669"/>
    <property type="project" value="UniProtKB-EC"/>
</dbReference>
<feature type="transmembrane region" description="Helical" evidence="10">
    <location>
        <begin position="444"/>
        <end position="463"/>
    </location>
</feature>
<feature type="transmembrane region" description="Helical" evidence="10">
    <location>
        <begin position="135"/>
        <end position="154"/>
    </location>
</feature>
<evidence type="ECO:0000256" key="9">
    <source>
        <dbReference type="ARBA" id="ARBA00023136"/>
    </source>
</evidence>
<accession>A0A067MW32</accession>
<feature type="transmembrane region" description="Helical" evidence="10">
    <location>
        <begin position="205"/>
        <end position="233"/>
    </location>
</feature>
<proteinExistence type="inferred from homology"/>
<feature type="transmembrane region" description="Helical" evidence="10">
    <location>
        <begin position="420"/>
        <end position="438"/>
    </location>
</feature>
<evidence type="ECO:0000313" key="12">
    <source>
        <dbReference type="EMBL" id="KDQ19948.1"/>
    </source>
</evidence>
<dbReference type="GO" id="GO:0043048">
    <property type="term" value="P:dolichyl monophosphate biosynthetic process"/>
    <property type="evidence" value="ECO:0007669"/>
    <property type="project" value="TreeGrafter"/>
</dbReference>
<dbReference type="FunCoup" id="A0A067MW32">
    <property type="interactions" value="42"/>
</dbReference>
<dbReference type="OrthoDB" id="377083at2759"/>
<comment type="similarity">
    <text evidence="2">Belongs to the polyprenol kinase family.</text>
</comment>
<dbReference type="Proteomes" id="UP000027195">
    <property type="component" value="Unassembled WGS sequence"/>
</dbReference>
<evidence type="ECO:0000256" key="8">
    <source>
        <dbReference type="ARBA" id="ARBA00022989"/>
    </source>
</evidence>
<organism evidence="12 13">
    <name type="scientific">Botryobasidium botryosum (strain FD-172 SS1)</name>
    <dbReference type="NCBI Taxonomy" id="930990"/>
    <lineage>
        <taxon>Eukaryota</taxon>
        <taxon>Fungi</taxon>
        <taxon>Dikarya</taxon>
        <taxon>Basidiomycota</taxon>
        <taxon>Agaricomycotina</taxon>
        <taxon>Agaricomycetes</taxon>
        <taxon>Cantharellales</taxon>
        <taxon>Botryobasidiaceae</taxon>
        <taxon>Botryobasidium</taxon>
    </lineage>
</organism>
<dbReference type="HOGENOM" id="CLU_012442_0_0_1"/>
<feature type="transmembrane region" description="Helical" evidence="10">
    <location>
        <begin position="298"/>
        <end position="318"/>
    </location>
</feature>